<keyword evidence="5" id="KW-1185">Reference proteome</keyword>
<dbReference type="Pfam" id="PF14031">
    <property type="entry name" value="D-ser_dehydrat"/>
    <property type="match status" value="1"/>
</dbReference>
<evidence type="ECO:0000259" key="3">
    <source>
        <dbReference type="SMART" id="SM01119"/>
    </source>
</evidence>
<dbReference type="InterPro" id="IPR051466">
    <property type="entry name" value="D-amino_acid_metab_enzyme"/>
</dbReference>
<reference evidence="4 5" key="1">
    <citation type="submission" date="2018-04" db="EMBL/GenBank/DDBJ databases">
        <title>Genomic Encyclopedia of Archaeal and Bacterial Type Strains, Phase II (KMG-II): from individual species to whole genera.</title>
        <authorList>
            <person name="Goeker M."/>
        </authorList>
    </citation>
    <scope>NUCLEOTIDE SEQUENCE [LARGE SCALE GENOMIC DNA]</scope>
    <source>
        <strain evidence="4 5">DSM 29329</strain>
    </source>
</reference>
<dbReference type="InterPro" id="IPR029066">
    <property type="entry name" value="PLP-binding_barrel"/>
</dbReference>
<dbReference type="Gene3D" id="3.20.20.10">
    <property type="entry name" value="Alanine racemase"/>
    <property type="match status" value="1"/>
</dbReference>
<evidence type="ECO:0000256" key="2">
    <source>
        <dbReference type="ARBA" id="ARBA00023239"/>
    </source>
</evidence>
<dbReference type="SUPFAM" id="SSF51419">
    <property type="entry name" value="PLP-binding barrel"/>
    <property type="match status" value="1"/>
</dbReference>
<dbReference type="CDD" id="cd06819">
    <property type="entry name" value="PLPDE_III_LS_D-TA"/>
    <property type="match status" value="1"/>
</dbReference>
<protein>
    <submittedName>
        <fullName evidence="4">D-serine deaminase-like pyridoxal phosphate-dependent protein</fullName>
    </submittedName>
</protein>
<dbReference type="Pfam" id="PF01168">
    <property type="entry name" value="Ala_racemase_N"/>
    <property type="match status" value="1"/>
</dbReference>
<comment type="similarity">
    <text evidence="1">Belongs to the DSD1 family.</text>
</comment>
<gene>
    <name evidence="4" type="ORF">C8N44_11982</name>
</gene>
<dbReference type="PANTHER" id="PTHR28004">
    <property type="entry name" value="ZGC:162816-RELATED"/>
    <property type="match status" value="1"/>
</dbReference>
<dbReference type="Gene3D" id="2.40.37.20">
    <property type="entry name" value="D-serine dehydratase-like domain"/>
    <property type="match status" value="1"/>
</dbReference>
<evidence type="ECO:0000313" key="4">
    <source>
        <dbReference type="EMBL" id="PTX45924.1"/>
    </source>
</evidence>
<proteinExistence type="inferred from homology"/>
<dbReference type="OrthoDB" id="9772497at2"/>
<accession>A0A2T6AQ24</accession>
<dbReference type="SMART" id="SM01119">
    <property type="entry name" value="D-ser_dehydrat"/>
    <property type="match status" value="1"/>
</dbReference>
<sequence length="367" mass="38749">MTPRPPAQPGDPLAGIETPALVLDLDLFERNLARMAEDAARLGVRLRPHGKGHKCPEIARRQVAQGAVGICCQKVDEAEVFVREGISDVLLTNQVVHPAKLSRLAALARDARIGLCVDDALHVTRAGEAAEAQEVDLNIYIEIEVGQRRCGLPVGPGLVPLAQRIAETPHLRFAGLHAYHGSAQHLRTAAERTAAIGAAADLVREAITLLKEAGIDVPLVTGAGTGTYELEASSGLWGEIQPGSYAFMDADYARNEAESLFDNALTLRATVLSTSVPGQAVLDFGLKAVAVDSGPPLPLSVVAEVLGVSDEHTILAQPEGAALSVGDRVTLQPGHVDPTCNLHDWIVATRADRVEALWPISARGAGL</sequence>
<dbReference type="GO" id="GO:0036088">
    <property type="term" value="P:D-serine catabolic process"/>
    <property type="evidence" value="ECO:0007669"/>
    <property type="project" value="TreeGrafter"/>
</dbReference>
<organism evidence="4 5">
    <name type="scientific">Allosediminivita pacifica</name>
    <dbReference type="NCBI Taxonomy" id="1267769"/>
    <lineage>
        <taxon>Bacteria</taxon>
        <taxon>Pseudomonadati</taxon>
        <taxon>Pseudomonadota</taxon>
        <taxon>Alphaproteobacteria</taxon>
        <taxon>Rhodobacterales</taxon>
        <taxon>Paracoccaceae</taxon>
        <taxon>Allosediminivita</taxon>
    </lineage>
</organism>
<dbReference type="EMBL" id="QBKN01000019">
    <property type="protein sequence ID" value="PTX45924.1"/>
    <property type="molecule type" value="Genomic_DNA"/>
</dbReference>
<dbReference type="GO" id="GO:0008721">
    <property type="term" value="F:D-serine ammonia-lyase activity"/>
    <property type="evidence" value="ECO:0007669"/>
    <property type="project" value="TreeGrafter"/>
</dbReference>
<dbReference type="InterPro" id="IPR042208">
    <property type="entry name" value="D-ser_dehydrat-like_sf"/>
</dbReference>
<keyword evidence="2" id="KW-0456">Lyase</keyword>
<dbReference type="InterPro" id="IPR026956">
    <property type="entry name" value="D-ser_dehydrat-like_dom"/>
</dbReference>
<name>A0A2T6AQ24_9RHOB</name>
<comment type="caution">
    <text evidence="4">The sequence shown here is derived from an EMBL/GenBank/DDBJ whole genome shotgun (WGS) entry which is preliminary data.</text>
</comment>
<dbReference type="PANTHER" id="PTHR28004:SF2">
    <property type="entry name" value="D-SERINE DEHYDRATASE"/>
    <property type="match status" value="1"/>
</dbReference>
<dbReference type="Proteomes" id="UP000244069">
    <property type="component" value="Unassembled WGS sequence"/>
</dbReference>
<feature type="domain" description="D-serine dehydratase-like" evidence="3">
    <location>
        <begin position="264"/>
        <end position="350"/>
    </location>
</feature>
<dbReference type="AlphaFoldDB" id="A0A2T6AQ24"/>
<dbReference type="RefSeq" id="WP_107977583.1">
    <property type="nucleotide sequence ID" value="NZ_BMEZ01000020.1"/>
</dbReference>
<evidence type="ECO:0000313" key="5">
    <source>
        <dbReference type="Proteomes" id="UP000244069"/>
    </source>
</evidence>
<dbReference type="InterPro" id="IPR001608">
    <property type="entry name" value="Ala_racemase_N"/>
</dbReference>
<evidence type="ECO:0000256" key="1">
    <source>
        <dbReference type="ARBA" id="ARBA00005323"/>
    </source>
</evidence>